<dbReference type="SMART" id="SM00342">
    <property type="entry name" value="HTH_ARAC"/>
    <property type="match status" value="1"/>
</dbReference>
<keyword evidence="2" id="KW-0238">DNA-binding</keyword>
<evidence type="ECO:0000256" key="4">
    <source>
        <dbReference type="ARBA" id="ARBA00023163"/>
    </source>
</evidence>
<dbReference type="PANTHER" id="PTHR46796">
    <property type="entry name" value="HTH-TYPE TRANSCRIPTIONAL ACTIVATOR RHAS-RELATED"/>
    <property type="match status" value="1"/>
</dbReference>
<dbReference type="GO" id="GO:0003700">
    <property type="term" value="F:DNA-binding transcription factor activity"/>
    <property type="evidence" value="ECO:0007669"/>
    <property type="project" value="InterPro"/>
</dbReference>
<dbReference type="Pfam" id="PF12833">
    <property type="entry name" value="HTH_18"/>
    <property type="match status" value="1"/>
</dbReference>
<dbReference type="EMBL" id="CP159578">
    <property type="protein sequence ID" value="XCJ79674.1"/>
    <property type="molecule type" value="Genomic_DNA"/>
</dbReference>
<accession>A0AB74U7F6</accession>
<protein>
    <submittedName>
        <fullName evidence="6">AraC family transcriptional regulator</fullName>
    </submittedName>
</protein>
<keyword evidence="3" id="KW-0010">Activator</keyword>
<dbReference type="RefSeq" id="WP_353980586.1">
    <property type="nucleotide sequence ID" value="NZ_CP159578.1"/>
</dbReference>
<evidence type="ECO:0000313" key="6">
    <source>
        <dbReference type="EMBL" id="XCJ79674.1"/>
    </source>
</evidence>
<dbReference type="InterPro" id="IPR050204">
    <property type="entry name" value="AraC_XylS_family_regulators"/>
</dbReference>
<gene>
    <name evidence="6" type="ORF">ABV408_00430</name>
</gene>
<name>A0AB74U7F6_9GAMM</name>
<feature type="domain" description="HTH araC/xylS-type" evidence="5">
    <location>
        <begin position="199"/>
        <end position="298"/>
    </location>
</feature>
<dbReference type="AlphaFoldDB" id="A0AB74U7F6"/>
<evidence type="ECO:0000256" key="2">
    <source>
        <dbReference type="ARBA" id="ARBA00023125"/>
    </source>
</evidence>
<dbReference type="Pfam" id="PF02311">
    <property type="entry name" value="AraC_binding"/>
    <property type="match status" value="1"/>
</dbReference>
<reference evidence="6" key="1">
    <citation type="submission" date="2024-06" db="EMBL/GenBank/DDBJ databases">
        <title>Complete genome of Salinicola endophyticus HNIBRBA4755.</title>
        <authorList>
            <person name="Shin S.Y."/>
            <person name="Kang H."/>
            <person name="Song J."/>
        </authorList>
    </citation>
    <scope>NUCLEOTIDE SEQUENCE</scope>
    <source>
        <strain evidence="6">HNIBRBA4755</strain>
    </source>
</reference>
<evidence type="ECO:0000256" key="3">
    <source>
        <dbReference type="ARBA" id="ARBA00023159"/>
    </source>
</evidence>
<keyword evidence="4" id="KW-0804">Transcription</keyword>
<dbReference type="PROSITE" id="PS00041">
    <property type="entry name" value="HTH_ARAC_FAMILY_1"/>
    <property type="match status" value="1"/>
</dbReference>
<proteinExistence type="predicted"/>
<dbReference type="CDD" id="cd06986">
    <property type="entry name" value="cupin_MmsR-like_N"/>
    <property type="match status" value="1"/>
</dbReference>
<dbReference type="PROSITE" id="PS01124">
    <property type="entry name" value="HTH_ARAC_FAMILY_2"/>
    <property type="match status" value="1"/>
</dbReference>
<dbReference type="Gene3D" id="1.10.10.60">
    <property type="entry name" value="Homeodomain-like"/>
    <property type="match status" value="1"/>
</dbReference>
<dbReference type="PANTHER" id="PTHR46796:SF7">
    <property type="entry name" value="ARAC FAMILY TRANSCRIPTIONAL REGULATOR"/>
    <property type="match status" value="1"/>
</dbReference>
<evidence type="ECO:0000256" key="1">
    <source>
        <dbReference type="ARBA" id="ARBA00023015"/>
    </source>
</evidence>
<dbReference type="InterPro" id="IPR009057">
    <property type="entry name" value="Homeodomain-like_sf"/>
</dbReference>
<dbReference type="InterPro" id="IPR037923">
    <property type="entry name" value="HTH-like"/>
</dbReference>
<dbReference type="InterPro" id="IPR003313">
    <property type="entry name" value="AraC-bd"/>
</dbReference>
<dbReference type="SUPFAM" id="SSF51215">
    <property type="entry name" value="Regulatory protein AraC"/>
    <property type="match status" value="1"/>
</dbReference>
<dbReference type="GO" id="GO:0043565">
    <property type="term" value="F:sequence-specific DNA binding"/>
    <property type="evidence" value="ECO:0007669"/>
    <property type="project" value="InterPro"/>
</dbReference>
<dbReference type="PRINTS" id="PR00032">
    <property type="entry name" value="HTHARAC"/>
</dbReference>
<dbReference type="Gene3D" id="2.60.120.280">
    <property type="entry name" value="Regulatory protein AraC"/>
    <property type="match status" value="1"/>
</dbReference>
<evidence type="ECO:0000259" key="5">
    <source>
        <dbReference type="PROSITE" id="PS01124"/>
    </source>
</evidence>
<sequence>MLRQPLPPLSAQTSPWPLPLSGRRVVIPQVAIATLETHPLCRECLPHGVGFYPHAAGHQMRRPAPRDHLLIYCEAGSGMVECAGKLFPVRAGDVLLLRPQRAHRYRANPRDPWTIYWVHLGGTAAADYFDAIADSHDEVCIPIGHHPRIVAEWELLLSVVTRFRTLPLIHAANQLKALLTYIALVRHQREARHAALDVARVNAWLQAHLDRRVELATLVEATSELSRCQFIREYKRQTGQTPMQAFQHFKISRACYLLDVTPLGVGQIAADLGYDDPYYFSRQFKKVMGVAPRDYRRERATH</sequence>
<dbReference type="InterPro" id="IPR018060">
    <property type="entry name" value="HTH_AraC"/>
</dbReference>
<dbReference type="SUPFAM" id="SSF46689">
    <property type="entry name" value="Homeodomain-like"/>
    <property type="match status" value="1"/>
</dbReference>
<organism evidence="6">
    <name type="scientific">Salinicola endophyticus</name>
    <dbReference type="NCBI Taxonomy" id="1949083"/>
    <lineage>
        <taxon>Bacteria</taxon>
        <taxon>Pseudomonadati</taxon>
        <taxon>Pseudomonadota</taxon>
        <taxon>Gammaproteobacteria</taxon>
        <taxon>Oceanospirillales</taxon>
        <taxon>Halomonadaceae</taxon>
        <taxon>Salinicola</taxon>
    </lineage>
</organism>
<keyword evidence="1" id="KW-0805">Transcription regulation</keyword>
<dbReference type="InterPro" id="IPR020449">
    <property type="entry name" value="Tscrpt_reg_AraC-type_HTH"/>
</dbReference>
<dbReference type="InterPro" id="IPR018062">
    <property type="entry name" value="HTH_AraC-typ_CS"/>
</dbReference>